<proteinExistence type="predicted"/>
<keyword evidence="3" id="KW-1185">Reference proteome</keyword>
<gene>
    <name evidence="2" type="ORF">AAFF_G00063370</name>
</gene>
<sequence length="145" mass="16606">MQADTPGEHETMNNITNNCHRDKDLSVSVIGSAQVKNINKKVDFHRDNGTGERNGHKARYPVVDYNLVHELKQEDSGKEEQERSQAKCEAKSESLDCQLEEKQRKCLKSDTSENRRPESMCKDTKYQSVYVISEEKDECLIATEV</sequence>
<dbReference type="EMBL" id="JAINUG010000139">
    <property type="protein sequence ID" value="KAJ8393265.1"/>
    <property type="molecule type" value="Genomic_DNA"/>
</dbReference>
<feature type="compositionally biased region" description="Basic and acidic residues" evidence="1">
    <location>
        <begin position="1"/>
        <end position="11"/>
    </location>
</feature>
<protein>
    <submittedName>
        <fullName evidence="2">Uncharacterized protein</fullName>
    </submittedName>
</protein>
<feature type="compositionally biased region" description="Basic and acidic residues" evidence="1">
    <location>
        <begin position="41"/>
        <end position="55"/>
    </location>
</feature>
<evidence type="ECO:0000256" key="1">
    <source>
        <dbReference type="SAM" id="MobiDB-lite"/>
    </source>
</evidence>
<comment type="caution">
    <text evidence="2">The sequence shown here is derived from an EMBL/GenBank/DDBJ whole genome shotgun (WGS) entry which is preliminary data.</text>
</comment>
<name>A0AAD7RZN4_9TELE</name>
<evidence type="ECO:0000313" key="3">
    <source>
        <dbReference type="Proteomes" id="UP001221898"/>
    </source>
</evidence>
<organism evidence="2 3">
    <name type="scientific">Aldrovandia affinis</name>
    <dbReference type="NCBI Taxonomy" id="143900"/>
    <lineage>
        <taxon>Eukaryota</taxon>
        <taxon>Metazoa</taxon>
        <taxon>Chordata</taxon>
        <taxon>Craniata</taxon>
        <taxon>Vertebrata</taxon>
        <taxon>Euteleostomi</taxon>
        <taxon>Actinopterygii</taxon>
        <taxon>Neopterygii</taxon>
        <taxon>Teleostei</taxon>
        <taxon>Notacanthiformes</taxon>
        <taxon>Halosauridae</taxon>
        <taxon>Aldrovandia</taxon>
    </lineage>
</organism>
<feature type="region of interest" description="Disordered" evidence="1">
    <location>
        <begin position="41"/>
        <end position="60"/>
    </location>
</feature>
<evidence type="ECO:0000313" key="2">
    <source>
        <dbReference type="EMBL" id="KAJ8393265.1"/>
    </source>
</evidence>
<accession>A0AAD7RZN4</accession>
<dbReference type="Proteomes" id="UP001221898">
    <property type="component" value="Unassembled WGS sequence"/>
</dbReference>
<feature type="region of interest" description="Disordered" evidence="1">
    <location>
        <begin position="71"/>
        <end position="93"/>
    </location>
</feature>
<reference evidence="2" key="1">
    <citation type="journal article" date="2023" name="Science">
        <title>Genome structures resolve the early diversification of teleost fishes.</title>
        <authorList>
            <person name="Parey E."/>
            <person name="Louis A."/>
            <person name="Montfort J."/>
            <person name="Bouchez O."/>
            <person name="Roques C."/>
            <person name="Iampietro C."/>
            <person name="Lluch J."/>
            <person name="Castinel A."/>
            <person name="Donnadieu C."/>
            <person name="Desvignes T."/>
            <person name="Floi Bucao C."/>
            <person name="Jouanno E."/>
            <person name="Wen M."/>
            <person name="Mejri S."/>
            <person name="Dirks R."/>
            <person name="Jansen H."/>
            <person name="Henkel C."/>
            <person name="Chen W.J."/>
            <person name="Zahm M."/>
            <person name="Cabau C."/>
            <person name="Klopp C."/>
            <person name="Thompson A.W."/>
            <person name="Robinson-Rechavi M."/>
            <person name="Braasch I."/>
            <person name="Lecointre G."/>
            <person name="Bobe J."/>
            <person name="Postlethwait J.H."/>
            <person name="Berthelot C."/>
            <person name="Roest Crollius H."/>
            <person name="Guiguen Y."/>
        </authorList>
    </citation>
    <scope>NUCLEOTIDE SEQUENCE</scope>
    <source>
        <strain evidence="2">NC1722</strain>
    </source>
</reference>
<dbReference type="AlphaFoldDB" id="A0AAD7RZN4"/>
<feature type="region of interest" description="Disordered" evidence="1">
    <location>
        <begin position="1"/>
        <end position="20"/>
    </location>
</feature>